<dbReference type="GeneID" id="85448332"/>
<accession>A0AAD8V1W1</accession>
<evidence type="ECO:0000313" key="1">
    <source>
        <dbReference type="EMBL" id="KAK1574784.1"/>
    </source>
</evidence>
<name>A0AAD8V1W1_9PEZI</name>
<proteinExistence type="predicted"/>
<dbReference type="RefSeq" id="XP_060410269.1">
    <property type="nucleotide sequence ID" value="XM_060564092.1"/>
</dbReference>
<sequence>MLEINGHAEARGNSTGRRVSLVKLGSDLGIFKPLARSTTPLLAKHRKADPLLVSCIERDLIADSFVGEVPPDRYVARKTTHALADERFASPLRFFHAISNIHHLGCR</sequence>
<evidence type="ECO:0000313" key="2">
    <source>
        <dbReference type="Proteomes" id="UP001230504"/>
    </source>
</evidence>
<reference evidence="1" key="1">
    <citation type="submission" date="2021-06" db="EMBL/GenBank/DDBJ databases">
        <title>Comparative genomics, transcriptomics and evolutionary studies reveal genomic signatures of adaptation to plant cell wall in hemibiotrophic fungi.</title>
        <authorList>
            <consortium name="DOE Joint Genome Institute"/>
            <person name="Baroncelli R."/>
            <person name="Diaz J.F."/>
            <person name="Benocci T."/>
            <person name="Peng M."/>
            <person name="Battaglia E."/>
            <person name="Haridas S."/>
            <person name="Andreopoulos W."/>
            <person name="Labutti K."/>
            <person name="Pangilinan J."/>
            <person name="Floch G.L."/>
            <person name="Makela M.R."/>
            <person name="Henrissat B."/>
            <person name="Grigoriev I.V."/>
            <person name="Crouch J.A."/>
            <person name="De Vries R.P."/>
            <person name="Sukno S.A."/>
            <person name="Thon M.R."/>
        </authorList>
    </citation>
    <scope>NUCLEOTIDE SEQUENCE</scope>
    <source>
        <strain evidence="1">CBS 125086</strain>
    </source>
</reference>
<dbReference type="EMBL" id="JAHLJV010000071">
    <property type="protein sequence ID" value="KAK1574784.1"/>
    <property type="molecule type" value="Genomic_DNA"/>
</dbReference>
<protein>
    <submittedName>
        <fullName evidence="1">Uncharacterized protein</fullName>
    </submittedName>
</protein>
<dbReference type="Proteomes" id="UP001230504">
    <property type="component" value="Unassembled WGS sequence"/>
</dbReference>
<comment type="caution">
    <text evidence="1">The sequence shown here is derived from an EMBL/GenBank/DDBJ whole genome shotgun (WGS) entry which is preliminary data.</text>
</comment>
<organism evidence="1 2">
    <name type="scientific">Colletotrichum navitas</name>
    <dbReference type="NCBI Taxonomy" id="681940"/>
    <lineage>
        <taxon>Eukaryota</taxon>
        <taxon>Fungi</taxon>
        <taxon>Dikarya</taxon>
        <taxon>Ascomycota</taxon>
        <taxon>Pezizomycotina</taxon>
        <taxon>Sordariomycetes</taxon>
        <taxon>Hypocreomycetidae</taxon>
        <taxon>Glomerellales</taxon>
        <taxon>Glomerellaceae</taxon>
        <taxon>Colletotrichum</taxon>
        <taxon>Colletotrichum graminicola species complex</taxon>
    </lineage>
</organism>
<dbReference type="AlphaFoldDB" id="A0AAD8V1W1"/>
<gene>
    <name evidence="1" type="ORF">LY79DRAFT_672753</name>
</gene>
<keyword evidence="2" id="KW-1185">Reference proteome</keyword>